<dbReference type="InterPro" id="IPR046994">
    <property type="entry name" value="STAT5_CC"/>
</dbReference>
<evidence type="ECO:0000313" key="15">
    <source>
        <dbReference type="EMBL" id="KAK8403627.1"/>
    </source>
</evidence>
<dbReference type="Gene3D" id="1.20.1050.20">
    <property type="entry name" value="STAT transcription factor, all-alpha domain"/>
    <property type="match status" value="1"/>
</dbReference>
<dbReference type="InterPro" id="IPR013801">
    <property type="entry name" value="STAT_TF_DNA-bd"/>
</dbReference>
<dbReference type="Gene3D" id="2.60.40.630">
    <property type="entry name" value="STAT transcription factor, DNA-binding domain"/>
    <property type="match status" value="2"/>
</dbReference>
<evidence type="ECO:0000256" key="11">
    <source>
        <dbReference type="ARBA" id="ARBA00023242"/>
    </source>
</evidence>
<dbReference type="GO" id="GO:0007166">
    <property type="term" value="P:cell surface receptor signaling pathway"/>
    <property type="evidence" value="ECO:0007669"/>
    <property type="project" value="UniProtKB-ARBA"/>
</dbReference>
<evidence type="ECO:0000256" key="4">
    <source>
        <dbReference type="ARBA" id="ARBA00022490"/>
    </source>
</evidence>
<dbReference type="Pfam" id="PF00017">
    <property type="entry name" value="SH2"/>
    <property type="match status" value="1"/>
</dbReference>
<evidence type="ECO:0000256" key="3">
    <source>
        <dbReference type="ARBA" id="ARBA00005586"/>
    </source>
</evidence>
<keyword evidence="8 13" id="KW-0238">DNA-binding</keyword>
<feature type="domain" description="SH2" evidence="14">
    <location>
        <begin position="713"/>
        <end position="815"/>
    </location>
</feature>
<dbReference type="InterPro" id="IPR013799">
    <property type="entry name" value="STAT_TF_prot_interaction"/>
</dbReference>
<dbReference type="Pfam" id="PF21354">
    <property type="entry name" value="STAT_linker"/>
    <property type="match status" value="1"/>
</dbReference>
<dbReference type="GO" id="GO:0003700">
    <property type="term" value="F:DNA-binding transcription factor activity"/>
    <property type="evidence" value="ECO:0007669"/>
    <property type="project" value="InterPro"/>
</dbReference>
<dbReference type="InterPro" id="IPR036535">
    <property type="entry name" value="STAT_N_sf"/>
</dbReference>
<dbReference type="InterPro" id="IPR036860">
    <property type="entry name" value="SH2_dom_sf"/>
</dbReference>
<keyword evidence="5 13" id="KW-0597">Phosphoprotein</keyword>
<reference evidence="15 16" key="1">
    <citation type="submission" date="2023-03" db="EMBL/GenBank/DDBJ databases">
        <title>High-quality genome of Scylla paramamosain provides insights in environmental adaptation.</title>
        <authorList>
            <person name="Zhang L."/>
        </authorList>
    </citation>
    <scope>NUCLEOTIDE SEQUENCE [LARGE SCALE GENOMIC DNA]</scope>
    <source>
        <strain evidence="15">LZ_2023a</strain>
        <tissue evidence="15">Muscle</tissue>
    </source>
</reference>
<evidence type="ECO:0000256" key="12">
    <source>
        <dbReference type="PROSITE-ProRule" id="PRU00191"/>
    </source>
</evidence>
<keyword evidence="6 12" id="KW-0727">SH2 domain</keyword>
<dbReference type="CDD" id="cd09919">
    <property type="entry name" value="SH2_STAT_family"/>
    <property type="match status" value="1"/>
</dbReference>
<keyword evidence="9 13" id="KW-0010">Activator</keyword>
<dbReference type="Gene3D" id="1.10.238.10">
    <property type="entry name" value="EF-hand"/>
    <property type="match status" value="1"/>
</dbReference>
<evidence type="ECO:0000313" key="16">
    <source>
        <dbReference type="Proteomes" id="UP001487740"/>
    </source>
</evidence>
<dbReference type="Pfam" id="PF01017">
    <property type="entry name" value="STAT_alpha"/>
    <property type="match status" value="1"/>
</dbReference>
<evidence type="ECO:0000256" key="2">
    <source>
        <dbReference type="ARBA" id="ARBA00004496"/>
    </source>
</evidence>
<dbReference type="InterPro" id="IPR015988">
    <property type="entry name" value="STAT_TF_CC"/>
</dbReference>
<dbReference type="SUPFAM" id="SSF47655">
    <property type="entry name" value="STAT"/>
    <property type="match status" value="1"/>
</dbReference>
<dbReference type="SMART" id="SM00964">
    <property type="entry name" value="STAT_int"/>
    <property type="match status" value="1"/>
</dbReference>
<evidence type="ECO:0000259" key="14">
    <source>
        <dbReference type="PROSITE" id="PS50001"/>
    </source>
</evidence>
<evidence type="ECO:0000256" key="9">
    <source>
        <dbReference type="ARBA" id="ARBA00023159"/>
    </source>
</evidence>
<gene>
    <name evidence="15" type="ORF">O3P69_000009</name>
</gene>
<comment type="caution">
    <text evidence="15">The sequence shown here is derived from an EMBL/GenBank/DDBJ whole genome shotgun (WGS) entry which is preliminary data.</text>
</comment>
<accession>A0AAW0UY74</accession>
<dbReference type="FunFam" id="1.10.238.10:FF:000029">
    <property type="entry name" value="Signal transducer and transcription activator 6"/>
    <property type="match status" value="1"/>
</dbReference>
<dbReference type="Gene3D" id="1.10.532.10">
    <property type="entry name" value="STAT transcription factor, N-terminal domain"/>
    <property type="match status" value="1"/>
</dbReference>
<dbReference type="SUPFAM" id="SSF49417">
    <property type="entry name" value="p53-like transcription factors"/>
    <property type="match status" value="1"/>
</dbReference>
<dbReference type="GO" id="GO:0006357">
    <property type="term" value="P:regulation of transcription by RNA polymerase II"/>
    <property type="evidence" value="ECO:0007669"/>
    <property type="project" value="UniProtKB-ARBA"/>
</dbReference>
<keyword evidence="16" id="KW-1185">Reference proteome</keyword>
<dbReference type="Gene3D" id="3.30.505.10">
    <property type="entry name" value="SH2 domain"/>
    <property type="match status" value="1"/>
</dbReference>
<name>A0AAW0UY74_SCYPA</name>
<dbReference type="SUPFAM" id="SSF48092">
    <property type="entry name" value="Transcription factor STAT-4 N-domain"/>
    <property type="match status" value="1"/>
</dbReference>
<dbReference type="GO" id="GO:0005737">
    <property type="term" value="C:cytoplasm"/>
    <property type="evidence" value="ECO:0007669"/>
    <property type="project" value="UniProtKB-SubCell"/>
</dbReference>
<dbReference type="AlphaFoldDB" id="A0AAW0UY74"/>
<dbReference type="Proteomes" id="UP001487740">
    <property type="component" value="Unassembled WGS sequence"/>
</dbReference>
<dbReference type="InterPro" id="IPR012345">
    <property type="entry name" value="STAT_TF_DNA-bd_N"/>
</dbReference>
<comment type="subcellular location">
    <subcellularLocation>
        <location evidence="2 13">Cytoplasm</location>
    </subcellularLocation>
    <subcellularLocation>
        <location evidence="1 13">Nucleus</location>
    </subcellularLocation>
</comment>
<evidence type="ECO:0000256" key="8">
    <source>
        <dbReference type="ARBA" id="ARBA00023125"/>
    </source>
</evidence>
<comment type="similarity">
    <text evidence="3 13">Belongs to the transcription factor STAT family.</text>
</comment>
<evidence type="ECO:0000256" key="13">
    <source>
        <dbReference type="RuleBase" id="RU046415"/>
    </source>
</evidence>
<dbReference type="InterPro" id="IPR008967">
    <property type="entry name" value="p53-like_TF_DNA-bd_sf"/>
</dbReference>
<dbReference type="GO" id="GO:0005634">
    <property type="term" value="C:nucleus"/>
    <property type="evidence" value="ECO:0007669"/>
    <property type="project" value="UniProtKB-SubCell"/>
</dbReference>
<evidence type="ECO:0000256" key="10">
    <source>
        <dbReference type="ARBA" id="ARBA00023163"/>
    </source>
</evidence>
<dbReference type="Pfam" id="PF02864">
    <property type="entry name" value="STAT_bind"/>
    <property type="match status" value="1"/>
</dbReference>
<dbReference type="PANTHER" id="PTHR11801">
    <property type="entry name" value="SIGNAL TRANSDUCER AND ACTIVATOR OF TRANSCRIPTION"/>
    <property type="match status" value="1"/>
</dbReference>
<keyword evidence="11 13" id="KW-0539">Nucleus</keyword>
<sequence>MTLGGVRRAASSGERERGCGPERHAFLETIVKLIVAFQRCQGVAVGGRESRARRSWRAIASRRFSLKERHFLEQAALPTRLSLAPAWLGDTAAKVFVAAALGGPALFTTLAAPCGCAKCTILHDPDYLPDTNPSETRELDQWDDYSKQTKMSLWNRAQQLPPDALREVQNVYGEQFPIEVRHYLAGWIEDKMHQWNEIDPENVSHSQYAHSLVSQLIQEIENKALNYGSNEDLFLVRIRLDEAANMFKTRYLNSNPLVLVGIIQNCLKIELQLVQRHENMLGAPHTTNMVIEPCAEIVNELDILHRRTRETADILRQLEQEQESFALQYHDCTKINAHLSHIQSQEKTPQNREVEANLRRRKQLGEQQLTEKVSGLLQRRMDLAEKHKGTIDRLNILQQRILDEELINWKREQQMAGNGKPFNGNKLDTIQEWCEALAEIIWLNRHQIKECERHQTKIPITPHGGVDMLPTLNSHITRLLSSLVTSTFIIEKQPPQVMKTNTRFSATVRLLVGGKLNVNMTPPQVRVSIISEAQANALLKNDQMSKGEMSGEILNNTGTMEYHQSSRQLSSQFSVGGGELVFQVWTLSLPVVVIVHGNQEPHAWATVSWDNAFAEQGRIPFTVPDKVPWPQVADMLDAKFKSATGRGLTEDNLRFLAGKAFRLDRSPQVQDFTNMMLSWSQFCKEPLSERNFTFWEWFFAVMKVTKEHLRQPWNDGSIMGFVGRRPAEEMLKNSKSGTFLLRFSDSELGGVTIAWMYEDTSKAGDQRDVFMLQPFTSKSFAIRPLADVIADLKYLLYLYPNIPKEQVFGKYYTPIGEHPTNNGYVKPHLITHVPGWPGRGSTESYPNTPQPMYPMHDTSLGDPPSVSSNPSDCVSTMPPYNDTDYPDILENLPDPDFTNFSLDFLHTNFMKQQ</sequence>
<proteinExistence type="inferred from homology"/>
<keyword evidence="4 13" id="KW-0963">Cytoplasm</keyword>
<evidence type="ECO:0000256" key="1">
    <source>
        <dbReference type="ARBA" id="ARBA00004123"/>
    </source>
</evidence>
<protein>
    <recommendedName>
        <fullName evidence="13">Signal transducer and activator of transcription</fullName>
    </recommendedName>
</protein>
<evidence type="ECO:0000256" key="6">
    <source>
        <dbReference type="ARBA" id="ARBA00022999"/>
    </source>
</evidence>
<evidence type="ECO:0000256" key="7">
    <source>
        <dbReference type="ARBA" id="ARBA00023015"/>
    </source>
</evidence>
<dbReference type="CDD" id="cd16855">
    <property type="entry name" value="STAT5_CCD"/>
    <property type="match status" value="1"/>
</dbReference>
<organism evidence="15 16">
    <name type="scientific">Scylla paramamosain</name>
    <name type="common">Mud crab</name>
    <dbReference type="NCBI Taxonomy" id="85552"/>
    <lineage>
        <taxon>Eukaryota</taxon>
        <taxon>Metazoa</taxon>
        <taxon>Ecdysozoa</taxon>
        <taxon>Arthropoda</taxon>
        <taxon>Crustacea</taxon>
        <taxon>Multicrustacea</taxon>
        <taxon>Malacostraca</taxon>
        <taxon>Eumalacostraca</taxon>
        <taxon>Eucarida</taxon>
        <taxon>Decapoda</taxon>
        <taxon>Pleocyemata</taxon>
        <taxon>Brachyura</taxon>
        <taxon>Eubrachyura</taxon>
        <taxon>Portunoidea</taxon>
        <taxon>Portunidae</taxon>
        <taxon>Portuninae</taxon>
        <taxon>Scylla</taxon>
    </lineage>
</organism>
<dbReference type="PROSITE" id="PS50001">
    <property type="entry name" value="SH2"/>
    <property type="match status" value="1"/>
</dbReference>
<dbReference type="InterPro" id="IPR048988">
    <property type="entry name" value="STAT_linker"/>
</dbReference>
<keyword evidence="7 13" id="KW-0805">Transcription regulation</keyword>
<dbReference type="InterPro" id="IPR000980">
    <property type="entry name" value="SH2"/>
</dbReference>
<dbReference type="Pfam" id="PF02865">
    <property type="entry name" value="STAT_int"/>
    <property type="match status" value="1"/>
</dbReference>
<dbReference type="GO" id="GO:0003677">
    <property type="term" value="F:DNA binding"/>
    <property type="evidence" value="ECO:0007669"/>
    <property type="project" value="UniProtKB-KW"/>
</dbReference>
<dbReference type="InterPro" id="IPR001217">
    <property type="entry name" value="STAT"/>
</dbReference>
<dbReference type="EMBL" id="JARAKH010000005">
    <property type="protein sequence ID" value="KAK8403627.1"/>
    <property type="molecule type" value="Genomic_DNA"/>
</dbReference>
<keyword evidence="10 13" id="KW-0804">Transcription</keyword>
<dbReference type="SUPFAM" id="SSF55550">
    <property type="entry name" value="SH2 domain"/>
    <property type="match status" value="1"/>
</dbReference>
<evidence type="ECO:0000256" key="5">
    <source>
        <dbReference type="ARBA" id="ARBA00022553"/>
    </source>
</evidence>
<dbReference type="InterPro" id="IPR013800">
    <property type="entry name" value="STAT_TF_alpha"/>
</dbReference>